<dbReference type="InterPro" id="IPR029039">
    <property type="entry name" value="Flavoprotein-like_sf"/>
</dbReference>
<dbReference type="AlphaFoldDB" id="A0A1H2G2V4"/>
<dbReference type="SUPFAM" id="SSF52218">
    <property type="entry name" value="Flavoproteins"/>
    <property type="match status" value="1"/>
</dbReference>
<evidence type="ECO:0000259" key="3">
    <source>
        <dbReference type="Pfam" id="PF02525"/>
    </source>
</evidence>
<dbReference type="OrthoDB" id="9798454at2"/>
<proteinExistence type="inferred from homology"/>
<comment type="similarity">
    <text evidence="1">Belongs to the NAD(P)H dehydrogenase (quinone) family.</text>
</comment>
<organism evidence="4 5">
    <name type="scientific">Halopseudomonas salegens</name>
    <dbReference type="NCBI Taxonomy" id="1434072"/>
    <lineage>
        <taxon>Bacteria</taxon>
        <taxon>Pseudomonadati</taxon>
        <taxon>Pseudomonadota</taxon>
        <taxon>Gammaproteobacteria</taxon>
        <taxon>Pseudomonadales</taxon>
        <taxon>Pseudomonadaceae</taxon>
        <taxon>Halopseudomonas</taxon>
    </lineage>
</organism>
<dbReference type="PANTHER" id="PTHR10204">
    <property type="entry name" value="NAD P H OXIDOREDUCTASE-RELATED"/>
    <property type="match status" value="1"/>
</dbReference>
<dbReference type="EMBL" id="LT629787">
    <property type="protein sequence ID" value="SDU13956.1"/>
    <property type="molecule type" value="Genomic_DNA"/>
</dbReference>
<dbReference type="GO" id="GO:0003955">
    <property type="term" value="F:NAD(P)H dehydrogenase (quinone) activity"/>
    <property type="evidence" value="ECO:0007669"/>
    <property type="project" value="TreeGrafter"/>
</dbReference>
<evidence type="ECO:0000256" key="2">
    <source>
        <dbReference type="ARBA" id="ARBA00023002"/>
    </source>
</evidence>
<dbReference type="GO" id="GO:0005829">
    <property type="term" value="C:cytosol"/>
    <property type="evidence" value="ECO:0007669"/>
    <property type="project" value="TreeGrafter"/>
</dbReference>
<dbReference type="Gene3D" id="3.40.50.360">
    <property type="match status" value="1"/>
</dbReference>
<evidence type="ECO:0000313" key="4">
    <source>
        <dbReference type="EMBL" id="SDU13956.1"/>
    </source>
</evidence>
<keyword evidence="2" id="KW-0560">Oxidoreductase</keyword>
<feature type="domain" description="Flavodoxin-like fold" evidence="3">
    <location>
        <begin position="5"/>
        <end position="184"/>
    </location>
</feature>
<dbReference type="InterPro" id="IPR051545">
    <property type="entry name" value="NAD(P)H_dehydrogenase_qn"/>
</dbReference>
<keyword evidence="5" id="KW-1185">Reference proteome</keyword>
<dbReference type="Pfam" id="PF02525">
    <property type="entry name" value="Flavodoxin_2"/>
    <property type="match status" value="1"/>
</dbReference>
<dbReference type="PANTHER" id="PTHR10204:SF34">
    <property type="entry name" value="NAD(P)H DEHYDROGENASE [QUINONE] 1 ISOFORM 1"/>
    <property type="match status" value="1"/>
</dbReference>
<evidence type="ECO:0000256" key="1">
    <source>
        <dbReference type="ARBA" id="ARBA00006252"/>
    </source>
</evidence>
<dbReference type="Proteomes" id="UP000243924">
    <property type="component" value="Chromosome I"/>
</dbReference>
<protein>
    <submittedName>
        <fullName evidence="4">Putative NADPH-quinone reductase (Modulator of drug activity B)</fullName>
    </submittedName>
</protein>
<evidence type="ECO:0000313" key="5">
    <source>
        <dbReference type="Proteomes" id="UP000243924"/>
    </source>
</evidence>
<gene>
    <name evidence="4" type="ORF">SAMN05216210_2001</name>
</gene>
<name>A0A1H2G2V4_9GAMM</name>
<sequence length="193" mass="22111">MGDRRILLVVGHPSAQSYGSALAEAYAEEAIRSGHQVRWLRLDQLAFDPLLHDGYRSEQVLEPDLQAAQDWMLWADHLVFVYPVWWGSTPALMKGFLDRTFLPGFAFRYVADKQFPQQLLKGRSAHLLITMDTPPWYFRWVYGAPAVRQMKVTTLEFCGIRPVRSLLMGPILGSTPAQRDRWLRKARALAAQL</sequence>
<dbReference type="RefSeq" id="WP_092386490.1">
    <property type="nucleotide sequence ID" value="NZ_LT629787.1"/>
</dbReference>
<accession>A0A1H2G2V4</accession>
<reference evidence="5" key="1">
    <citation type="submission" date="2016-10" db="EMBL/GenBank/DDBJ databases">
        <authorList>
            <person name="Varghese N."/>
            <person name="Submissions S."/>
        </authorList>
    </citation>
    <scope>NUCLEOTIDE SEQUENCE [LARGE SCALE GENOMIC DNA]</scope>
    <source>
        <strain evidence="5">CECT 8338</strain>
    </source>
</reference>
<dbReference type="InterPro" id="IPR003680">
    <property type="entry name" value="Flavodoxin_fold"/>
</dbReference>
<dbReference type="STRING" id="1434072.SAMN05216210_2001"/>